<name>A0ABS5ZD81_9GAMM</name>
<dbReference type="RefSeq" id="WP_215820187.1">
    <property type="nucleotide sequence ID" value="NZ_JAGSOY010000029.1"/>
</dbReference>
<comment type="caution">
    <text evidence="1">The sequence shown here is derived from an EMBL/GenBank/DDBJ whole genome shotgun (WGS) entry which is preliminary data.</text>
</comment>
<reference evidence="1 2" key="1">
    <citation type="submission" date="2021-04" db="EMBL/GenBank/DDBJ databases">
        <authorList>
            <person name="Pira H."/>
            <person name="Risdian C."/>
            <person name="Wink J."/>
        </authorList>
    </citation>
    <scope>NUCLEOTIDE SEQUENCE [LARGE SCALE GENOMIC DNA]</scope>
    <source>
        <strain evidence="1 2">WH53</strain>
    </source>
</reference>
<protein>
    <submittedName>
        <fullName evidence="1">Uncharacterized protein</fullName>
    </submittedName>
</protein>
<gene>
    <name evidence="1" type="ORF">KCG35_13160</name>
</gene>
<dbReference type="Proteomes" id="UP000690515">
    <property type="component" value="Unassembled WGS sequence"/>
</dbReference>
<evidence type="ECO:0000313" key="2">
    <source>
        <dbReference type="Proteomes" id="UP000690515"/>
    </source>
</evidence>
<proteinExistence type="predicted"/>
<sequence>MHQLWQDISCALPPPSSRVDLVVDPAFSCSVVRGYFKTDGEFYVFDGLKITHYVRKWRLIEEGLQLQQMAS</sequence>
<dbReference type="EMBL" id="JAGSOY010000029">
    <property type="protein sequence ID" value="MBU2712013.1"/>
    <property type="molecule type" value="Genomic_DNA"/>
</dbReference>
<accession>A0ABS5ZD81</accession>
<organism evidence="1 2">
    <name type="scientific">Zooshikella harenae</name>
    <dbReference type="NCBI Taxonomy" id="2827238"/>
    <lineage>
        <taxon>Bacteria</taxon>
        <taxon>Pseudomonadati</taxon>
        <taxon>Pseudomonadota</taxon>
        <taxon>Gammaproteobacteria</taxon>
        <taxon>Oceanospirillales</taxon>
        <taxon>Zooshikellaceae</taxon>
        <taxon>Zooshikella</taxon>
    </lineage>
</organism>
<keyword evidence="2" id="KW-1185">Reference proteome</keyword>
<evidence type="ECO:0000313" key="1">
    <source>
        <dbReference type="EMBL" id="MBU2712013.1"/>
    </source>
</evidence>